<evidence type="ECO:0000313" key="3">
    <source>
        <dbReference type="EMBL" id="KAF1983747.1"/>
    </source>
</evidence>
<keyword evidence="4" id="KW-1185">Reference proteome</keyword>
<name>A0A6G1GSJ5_9PEZI</name>
<dbReference type="SUPFAM" id="SSF53335">
    <property type="entry name" value="S-adenosyl-L-methionine-dependent methyltransferases"/>
    <property type="match status" value="1"/>
</dbReference>
<dbReference type="OrthoDB" id="10017101at2759"/>
<dbReference type="Pfam" id="PF13847">
    <property type="entry name" value="Methyltransf_31"/>
    <property type="match status" value="1"/>
</dbReference>
<dbReference type="CDD" id="cd02440">
    <property type="entry name" value="AdoMet_MTases"/>
    <property type="match status" value="1"/>
</dbReference>
<feature type="domain" description="Methyltransferase" evidence="2">
    <location>
        <begin position="35"/>
        <end position="143"/>
    </location>
</feature>
<sequence>MSSSTYHQGHSEAVTRNHKRRSAEKDGAFVLPYLKPNYNILDVGCGPGTITAGFASYVPSALVIGIDLSPEVIEQAAKLAAPTNSGNLSFETGNVLDGLRFPTGMFDVVFCNQTLLHIPDPVAALKEMKRVCKPSTGLVACREGCLPVQWHPHLPGLRLQDECMSSNLGGRTGLQVHAWAREAGFSNITPGFGKEVHWGEEDRIETADTFVARLETSKEIKESYLKAGASEEGLAEIIRDLRRWKEDPDGLWVLVQAEVICRC</sequence>
<dbReference type="PANTHER" id="PTHR43591">
    <property type="entry name" value="METHYLTRANSFERASE"/>
    <property type="match status" value="1"/>
</dbReference>
<protein>
    <submittedName>
        <fullName evidence="3">S-adenosyl-L-methionine-dependent methyltransferase</fullName>
    </submittedName>
</protein>
<reference evidence="3" key="1">
    <citation type="journal article" date="2020" name="Stud. Mycol.">
        <title>101 Dothideomycetes genomes: a test case for predicting lifestyles and emergence of pathogens.</title>
        <authorList>
            <person name="Haridas S."/>
            <person name="Albert R."/>
            <person name="Binder M."/>
            <person name="Bloem J."/>
            <person name="Labutti K."/>
            <person name="Salamov A."/>
            <person name="Andreopoulos B."/>
            <person name="Baker S."/>
            <person name="Barry K."/>
            <person name="Bills G."/>
            <person name="Bluhm B."/>
            <person name="Cannon C."/>
            <person name="Castanera R."/>
            <person name="Culley D."/>
            <person name="Daum C."/>
            <person name="Ezra D."/>
            <person name="Gonzalez J."/>
            <person name="Henrissat B."/>
            <person name="Kuo A."/>
            <person name="Liang C."/>
            <person name="Lipzen A."/>
            <person name="Lutzoni F."/>
            <person name="Magnuson J."/>
            <person name="Mondo S."/>
            <person name="Nolan M."/>
            <person name="Ohm R."/>
            <person name="Pangilinan J."/>
            <person name="Park H.-J."/>
            <person name="Ramirez L."/>
            <person name="Alfaro M."/>
            <person name="Sun H."/>
            <person name="Tritt A."/>
            <person name="Yoshinaga Y."/>
            <person name="Zwiers L.-H."/>
            <person name="Turgeon B."/>
            <person name="Goodwin S."/>
            <person name="Spatafora J."/>
            <person name="Crous P."/>
            <person name="Grigoriev I."/>
        </authorList>
    </citation>
    <scope>NUCLEOTIDE SEQUENCE</scope>
    <source>
        <strain evidence="3">CBS 113979</strain>
    </source>
</reference>
<dbReference type="GO" id="GO:0032259">
    <property type="term" value="P:methylation"/>
    <property type="evidence" value="ECO:0007669"/>
    <property type="project" value="UniProtKB-KW"/>
</dbReference>
<dbReference type="Proteomes" id="UP000800041">
    <property type="component" value="Unassembled WGS sequence"/>
</dbReference>
<evidence type="ECO:0000313" key="4">
    <source>
        <dbReference type="Proteomes" id="UP000800041"/>
    </source>
</evidence>
<dbReference type="EMBL" id="ML977173">
    <property type="protein sequence ID" value="KAF1983747.1"/>
    <property type="molecule type" value="Genomic_DNA"/>
</dbReference>
<proteinExistence type="predicted"/>
<dbReference type="Gene3D" id="3.40.50.150">
    <property type="entry name" value="Vaccinia Virus protein VP39"/>
    <property type="match status" value="1"/>
</dbReference>
<dbReference type="PANTHER" id="PTHR43591:SF24">
    <property type="entry name" value="2-METHOXY-6-POLYPRENYL-1,4-BENZOQUINOL METHYLASE, MITOCHONDRIAL"/>
    <property type="match status" value="1"/>
</dbReference>
<dbReference type="InterPro" id="IPR025714">
    <property type="entry name" value="Methyltranfer_dom"/>
</dbReference>
<evidence type="ECO:0000259" key="2">
    <source>
        <dbReference type="Pfam" id="PF13847"/>
    </source>
</evidence>
<dbReference type="AlphaFoldDB" id="A0A6G1GSJ5"/>
<accession>A0A6G1GSJ5</accession>
<organism evidence="3 4">
    <name type="scientific">Aulographum hederae CBS 113979</name>
    <dbReference type="NCBI Taxonomy" id="1176131"/>
    <lineage>
        <taxon>Eukaryota</taxon>
        <taxon>Fungi</taxon>
        <taxon>Dikarya</taxon>
        <taxon>Ascomycota</taxon>
        <taxon>Pezizomycotina</taxon>
        <taxon>Dothideomycetes</taxon>
        <taxon>Pleosporomycetidae</taxon>
        <taxon>Aulographales</taxon>
        <taxon>Aulographaceae</taxon>
    </lineage>
</organism>
<dbReference type="GO" id="GO:0008168">
    <property type="term" value="F:methyltransferase activity"/>
    <property type="evidence" value="ECO:0007669"/>
    <property type="project" value="UniProtKB-KW"/>
</dbReference>
<keyword evidence="3" id="KW-0808">Transferase</keyword>
<dbReference type="InterPro" id="IPR029063">
    <property type="entry name" value="SAM-dependent_MTases_sf"/>
</dbReference>
<feature type="region of interest" description="Disordered" evidence="1">
    <location>
        <begin position="1"/>
        <end position="21"/>
    </location>
</feature>
<keyword evidence="3" id="KW-0489">Methyltransferase</keyword>
<gene>
    <name evidence="3" type="ORF">K402DRAFT_396496</name>
</gene>
<evidence type="ECO:0000256" key="1">
    <source>
        <dbReference type="SAM" id="MobiDB-lite"/>
    </source>
</evidence>